<dbReference type="PANTHER" id="PTHR18884">
    <property type="entry name" value="SEPTIN"/>
    <property type="match status" value="1"/>
</dbReference>
<dbReference type="EMBL" id="KZ084088">
    <property type="protein sequence ID" value="OSD07289.1"/>
    <property type="molecule type" value="Genomic_DNA"/>
</dbReference>
<feature type="region of interest" description="Disordered" evidence="2">
    <location>
        <begin position="280"/>
        <end position="327"/>
    </location>
</feature>
<feature type="region of interest" description="Disordered" evidence="2">
    <location>
        <begin position="1"/>
        <end position="124"/>
    </location>
</feature>
<name>A0A1Y2J1K7_TRAC3</name>
<dbReference type="InterPro" id="IPR027417">
    <property type="entry name" value="P-loop_NTPase"/>
</dbReference>
<proteinExistence type="inferred from homology"/>
<evidence type="ECO:0000313" key="4">
    <source>
        <dbReference type="EMBL" id="OSD07289.1"/>
    </source>
</evidence>
<dbReference type="InterPro" id="IPR030379">
    <property type="entry name" value="G_SEPTIN_dom"/>
</dbReference>
<keyword evidence="1" id="KW-0342">GTP-binding</keyword>
<comment type="similarity">
    <text evidence="1">Belongs to the TRAFAC class TrmE-Era-EngA-EngB-Septin-like GTPase superfamily. Septin GTPase family.</text>
</comment>
<evidence type="ECO:0000256" key="2">
    <source>
        <dbReference type="SAM" id="MobiDB-lite"/>
    </source>
</evidence>
<protein>
    <recommendedName>
        <fullName evidence="3">Septin-type G domain-containing protein</fullName>
    </recommendedName>
</protein>
<feature type="compositionally biased region" description="Acidic residues" evidence="2">
    <location>
        <begin position="308"/>
        <end position="321"/>
    </location>
</feature>
<dbReference type="STRING" id="1353009.A0A1Y2J1K7"/>
<organism evidence="4 5">
    <name type="scientific">Trametes coccinea (strain BRFM310)</name>
    <name type="common">Pycnoporus coccineus</name>
    <dbReference type="NCBI Taxonomy" id="1353009"/>
    <lineage>
        <taxon>Eukaryota</taxon>
        <taxon>Fungi</taxon>
        <taxon>Dikarya</taxon>
        <taxon>Basidiomycota</taxon>
        <taxon>Agaricomycotina</taxon>
        <taxon>Agaricomycetes</taxon>
        <taxon>Polyporales</taxon>
        <taxon>Polyporaceae</taxon>
        <taxon>Trametes</taxon>
    </lineage>
</organism>
<gene>
    <name evidence="4" type="ORF">PYCCODRAFT_1422070</name>
</gene>
<dbReference type="Proteomes" id="UP000193067">
    <property type="component" value="Unassembled WGS sequence"/>
</dbReference>
<feature type="compositionally biased region" description="Basic residues" evidence="2">
    <location>
        <begin position="429"/>
        <end position="448"/>
    </location>
</feature>
<dbReference type="PROSITE" id="PS51719">
    <property type="entry name" value="G_SEPTIN"/>
    <property type="match status" value="1"/>
</dbReference>
<dbReference type="GO" id="GO:0005525">
    <property type="term" value="F:GTP binding"/>
    <property type="evidence" value="ECO:0007669"/>
    <property type="project" value="UniProtKB-KW"/>
</dbReference>
<feature type="compositionally biased region" description="Polar residues" evidence="2">
    <location>
        <begin position="393"/>
        <end position="409"/>
    </location>
</feature>
<feature type="region of interest" description="Disordered" evidence="2">
    <location>
        <begin position="387"/>
        <end position="459"/>
    </location>
</feature>
<reference evidence="4 5" key="1">
    <citation type="journal article" date="2015" name="Biotechnol. Biofuels">
        <title>Enhanced degradation of softwood versus hardwood by the white-rot fungus Pycnoporus coccineus.</title>
        <authorList>
            <person name="Couturier M."/>
            <person name="Navarro D."/>
            <person name="Chevret D."/>
            <person name="Henrissat B."/>
            <person name="Piumi F."/>
            <person name="Ruiz-Duenas F.J."/>
            <person name="Martinez A.T."/>
            <person name="Grigoriev I.V."/>
            <person name="Riley R."/>
            <person name="Lipzen A."/>
            <person name="Berrin J.G."/>
            <person name="Master E.R."/>
            <person name="Rosso M.N."/>
        </authorList>
    </citation>
    <scope>NUCLEOTIDE SEQUENCE [LARGE SCALE GENOMIC DNA]</scope>
    <source>
        <strain evidence="4 5">BRFM310</strain>
    </source>
</reference>
<evidence type="ECO:0000256" key="1">
    <source>
        <dbReference type="RuleBase" id="RU004560"/>
    </source>
</evidence>
<dbReference type="AlphaFoldDB" id="A0A1Y2J1K7"/>
<dbReference type="OrthoDB" id="10261408at2759"/>
<feature type="domain" description="Septin-type G" evidence="3">
    <location>
        <begin position="122"/>
        <end position="644"/>
    </location>
</feature>
<accession>A0A1Y2J1K7</accession>
<evidence type="ECO:0000259" key="3">
    <source>
        <dbReference type="PROSITE" id="PS51719"/>
    </source>
</evidence>
<dbReference type="SUPFAM" id="SSF52540">
    <property type="entry name" value="P-loop containing nucleoside triphosphate hydrolases"/>
    <property type="match status" value="1"/>
</dbReference>
<keyword evidence="1" id="KW-0547">Nucleotide-binding</keyword>
<dbReference type="Pfam" id="PF00735">
    <property type="entry name" value="Septin"/>
    <property type="match status" value="3"/>
</dbReference>
<evidence type="ECO:0000313" key="5">
    <source>
        <dbReference type="Proteomes" id="UP000193067"/>
    </source>
</evidence>
<keyword evidence="5" id="KW-1185">Reference proteome</keyword>
<dbReference type="Gene3D" id="3.40.50.300">
    <property type="entry name" value="P-loop containing nucleotide triphosphate hydrolases"/>
    <property type="match status" value="1"/>
</dbReference>
<feature type="compositionally biased region" description="Polar residues" evidence="2">
    <location>
        <begin position="10"/>
        <end position="32"/>
    </location>
</feature>
<sequence>MFSFRRKPQKQASEPSRIRTSPSLPELSTQGSIPWPSNLVDLSQLPQEEAPPPPRGAAKTSFSADANGPVPFHKPWTSPGKAADGSRPPISSLYMSHPPSAFETRKSSLQGRTRPSQRRNRNPTTFNIMVAGAQGTGKTSLLRLILETADISPTATADQKAAMDRFLRGSPKRTETIQTACVEICESKYDRLLLSVIDTPGLDFQEGHELKLERQVSSIVKYLDAQFSDTLNEESKVVRQSKGDQHIHLSVSLPYLTPKELCIYMIDPSTVTTEAARRAQSSFPTKVRSEVTISYKPSEPSTPAPGDSDSEDDEDDEDESGENLTMSPIDIRVMRRLAARANVLPVIAKADSLTDGKLAAIKKVVRRDLHAANLDFGVFGPVLAGEERPKSGASPTNGSTNGHQDSNGSGTAGGHSDEETEEPEERRSRPVIKLRPTRLTKPRSSRSRSRLDLTETAEEPMLEINDTESVASVRFSAHIVAKMDLSEQLPFAIITPEHTRRRRTAAHKNGSTYGSPASAAASVNGHAQINGHSNGHGDERMSVHTMSPSEDGHAPSIAHSTMTSPVSPSTPASVRNFAYLSGPPADLKGVFVRKFRWGTVDVLSPEHCDFAALRTAVLSTHMKMLKIRTKEVLYEKYRTEKLLARRATRNISEDETRKLLEGRYARMQNAADPKLNHIPPFADLGL</sequence>